<keyword evidence="2" id="KW-0812">Transmembrane</keyword>
<evidence type="ECO:0000313" key="4">
    <source>
        <dbReference type="EMBL" id="KIK41532.1"/>
    </source>
</evidence>
<keyword evidence="2" id="KW-1133">Transmembrane helix</keyword>
<evidence type="ECO:0000256" key="1">
    <source>
        <dbReference type="SAM" id="MobiDB-lite"/>
    </source>
</evidence>
<evidence type="ECO:0000256" key="2">
    <source>
        <dbReference type="SAM" id="Phobius"/>
    </source>
</evidence>
<feature type="compositionally biased region" description="Low complexity" evidence="1">
    <location>
        <begin position="228"/>
        <end position="244"/>
    </location>
</feature>
<feature type="compositionally biased region" description="Polar residues" evidence="1">
    <location>
        <begin position="246"/>
        <end position="259"/>
    </location>
</feature>
<dbReference type="AlphaFoldDB" id="A0A0D0B4Y7"/>
<keyword evidence="2" id="KW-0472">Membrane</keyword>
<organism evidence="4 5">
    <name type="scientific">Suillus luteus UH-Slu-Lm8-n1</name>
    <dbReference type="NCBI Taxonomy" id="930992"/>
    <lineage>
        <taxon>Eukaryota</taxon>
        <taxon>Fungi</taxon>
        <taxon>Dikarya</taxon>
        <taxon>Basidiomycota</taxon>
        <taxon>Agaricomycotina</taxon>
        <taxon>Agaricomycetes</taxon>
        <taxon>Agaricomycetidae</taxon>
        <taxon>Boletales</taxon>
        <taxon>Suillineae</taxon>
        <taxon>Suillaceae</taxon>
        <taxon>Suillus</taxon>
    </lineage>
</organism>
<keyword evidence="5" id="KW-1185">Reference proteome</keyword>
<evidence type="ECO:0000313" key="5">
    <source>
        <dbReference type="Proteomes" id="UP000054485"/>
    </source>
</evidence>
<accession>A0A0D0B4Y7</accession>
<name>A0A0D0B4Y7_9AGAM</name>
<dbReference type="HOGENOM" id="CLU_790300_0_0_1"/>
<feature type="region of interest" description="Disordered" evidence="1">
    <location>
        <begin position="37"/>
        <end position="144"/>
    </location>
</feature>
<evidence type="ECO:0000256" key="3">
    <source>
        <dbReference type="SAM" id="SignalP"/>
    </source>
</evidence>
<keyword evidence="3" id="KW-0732">Signal</keyword>
<reference evidence="4 5" key="1">
    <citation type="submission" date="2014-04" db="EMBL/GenBank/DDBJ databases">
        <authorList>
            <consortium name="DOE Joint Genome Institute"/>
            <person name="Kuo A."/>
            <person name="Ruytinx J."/>
            <person name="Rineau F."/>
            <person name="Colpaert J."/>
            <person name="Kohler A."/>
            <person name="Nagy L.G."/>
            <person name="Floudas D."/>
            <person name="Copeland A."/>
            <person name="Barry K.W."/>
            <person name="Cichocki N."/>
            <person name="Veneault-Fourrey C."/>
            <person name="LaButti K."/>
            <person name="Lindquist E.A."/>
            <person name="Lipzen A."/>
            <person name="Lundell T."/>
            <person name="Morin E."/>
            <person name="Murat C."/>
            <person name="Sun H."/>
            <person name="Tunlid A."/>
            <person name="Henrissat B."/>
            <person name="Grigoriev I.V."/>
            <person name="Hibbett D.S."/>
            <person name="Martin F."/>
            <person name="Nordberg H.P."/>
            <person name="Cantor M.N."/>
            <person name="Hua S.X."/>
        </authorList>
    </citation>
    <scope>NUCLEOTIDE SEQUENCE [LARGE SCALE GENOMIC DNA]</scope>
    <source>
        <strain evidence="4 5">UH-Slu-Lm8-n1</strain>
    </source>
</reference>
<proteinExistence type="predicted"/>
<dbReference type="STRING" id="930992.A0A0D0B4Y7"/>
<feature type="chain" id="PRO_5002207124" evidence="3">
    <location>
        <begin position="22"/>
        <end position="334"/>
    </location>
</feature>
<reference evidence="5" key="2">
    <citation type="submission" date="2015-01" db="EMBL/GenBank/DDBJ databases">
        <title>Evolutionary Origins and Diversification of the Mycorrhizal Mutualists.</title>
        <authorList>
            <consortium name="DOE Joint Genome Institute"/>
            <consortium name="Mycorrhizal Genomics Consortium"/>
            <person name="Kohler A."/>
            <person name="Kuo A."/>
            <person name="Nagy L.G."/>
            <person name="Floudas D."/>
            <person name="Copeland A."/>
            <person name="Barry K.W."/>
            <person name="Cichocki N."/>
            <person name="Veneault-Fourrey C."/>
            <person name="LaButti K."/>
            <person name="Lindquist E.A."/>
            <person name="Lipzen A."/>
            <person name="Lundell T."/>
            <person name="Morin E."/>
            <person name="Murat C."/>
            <person name="Riley R."/>
            <person name="Ohm R."/>
            <person name="Sun H."/>
            <person name="Tunlid A."/>
            <person name="Henrissat B."/>
            <person name="Grigoriev I.V."/>
            <person name="Hibbett D.S."/>
            <person name="Martin F."/>
        </authorList>
    </citation>
    <scope>NUCLEOTIDE SEQUENCE [LARGE SCALE GENOMIC DNA]</scope>
    <source>
        <strain evidence="5">UH-Slu-Lm8-n1</strain>
    </source>
</reference>
<sequence>MSLSLSVLTCVLALHSLEVAASTVYLPVPAFMLERGNSGNGNGPSSATTSTTTSSTSSKHQSSTTDSSNTHISSSPTTTRSSSTITQPSSTLTTQSSSTSTSTPTPTGTVTSSSSGNAITVSSSSSSAPNNAYGSTSTASQGLSTAGRTGLAFGIMFFLILSAMLICYLRRRSRIAREKAFDRPAPLSSEVSQHRPPAPGAPPERELSALPPTRLNPAYTNISRSRHSANSSISPLLSDSSRASHPASTWNRYSTFSQESDTRPTIMEDIPPLPNPHDLPSASARTVSHASATPANYDASVLTSAATTRSFSALVAPIQYQKQLELELDEYLGA</sequence>
<dbReference type="OrthoDB" id="2681752at2759"/>
<feature type="signal peptide" evidence="3">
    <location>
        <begin position="1"/>
        <end position="21"/>
    </location>
</feature>
<gene>
    <name evidence="4" type="ORF">CY34DRAFT_13000</name>
</gene>
<dbReference type="InParanoid" id="A0A0D0B4Y7"/>
<feature type="transmembrane region" description="Helical" evidence="2">
    <location>
        <begin position="150"/>
        <end position="169"/>
    </location>
</feature>
<feature type="compositionally biased region" description="Low complexity" evidence="1">
    <location>
        <begin position="43"/>
        <end position="135"/>
    </location>
</feature>
<protein>
    <submittedName>
        <fullName evidence="4">Unplaced genomic scaffold CY34scaffold_135, whole genome shotgun sequence</fullName>
    </submittedName>
</protein>
<dbReference type="EMBL" id="KN835266">
    <property type="protein sequence ID" value="KIK41532.1"/>
    <property type="molecule type" value="Genomic_DNA"/>
</dbReference>
<dbReference type="Proteomes" id="UP000054485">
    <property type="component" value="Unassembled WGS sequence"/>
</dbReference>
<feature type="region of interest" description="Disordered" evidence="1">
    <location>
        <begin position="182"/>
        <end position="268"/>
    </location>
</feature>